<dbReference type="InterPro" id="IPR011051">
    <property type="entry name" value="RmlC_Cupin_sf"/>
</dbReference>
<evidence type="ECO:0000256" key="1">
    <source>
        <dbReference type="ARBA" id="ARBA00022723"/>
    </source>
</evidence>
<evidence type="ECO:0000256" key="2">
    <source>
        <dbReference type="ARBA" id="ARBA00022833"/>
    </source>
</evidence>
<dbReference type="AlphaFoldDB" id="A0AAE4I0Q5"/>
<evidence type="ECO:0000256" key="4">
    <source>
        <dbReference type="PIRSR" id="PIRSR036894-1"/>
    </source>
</evidence>
<dbReference type="InterPro" id="IPR014710">
    <property type="entry name" value="RmlC-like_jellyroll"/>
</dbReference>
<keyword evidence="3 6" id="KW-0413">Isomerase</keyword>
<organism evidence="6 7">
    <name type="scientific">Enterococcus pseudoavium</name>
    <dbReference type="NCBI Taxonomy" id="44007"/>
    <lineage>
        <taxon>Bacteria</taxon>
        <taxon>Bacillati</taxon>
        <taxon>Bacillota</taxon>
        <taxon>Bacilli</taxon>
        <taxon>Lactobacillales</taxon>
        <taxon>Enterococcaceae</taxon>
        <taxon>Enterococcus</taxon>
    </lineage>
</organism>
<sequence>MYILKPESWERIWGTPRLHAYSGDPQIEKIGSVYSASGIAEIDCRIVGEDQTFSQLVAADPAKFGLAPGEVYPLIISFTACDENLSIQVHPTDDYAQKREKMPYGKSEAWYFVSPPENGWIYAEQQIPEKAALLEATKDNQYSQILKEYPVAQNDLIYIPSGTIHALTKGSLVYEIQQSTDLTYRFYDYDRKDKEGQKRELHLEKAIETLKPEQQVEKKSFELGKTVQQREFTIQHLKGKQIVENRSEVASVLTILAGEMVLNGETCSGGQSVLLLKEEHVELPATVEAVLATPQRYWTDK</sequence>
<feature type="binding site" evidence="4">
    <location>
        <position position="165"/>
    </location>
    <ligand>
        <name>Zn(2+)</name>
        <dbReference type="ChEBI" id="CHEBI:29105"/>
    </ligand>
</feature>
<dbReference type="SUPFAM" id="SSF51182">
    <property type="entry name" value="RmlC-like cupins"/>
    <property type="match status" value="1"/>
</dbReference>
<comment type="caution">
    <text evidence="6">The sequence shown here is derived from an EMBL/GenBank/DDBJ whole genome shotgun (WGS) entry which is preliminary data.</text>
</comment>
<accession>A0AAE4I0Q5</accession>
<reference evidence="6" key="1">
    <citation type="submission" date="2023-03" db="EMBL/GenBank/DDBJ databases">
        <authorList>
            <person name="Shen W."/>
            <person name="Cai J."/>
        </authorList>
    </citation>
    <scope>NUCLEOTIDE SEQUENCE</scope>
    <source>
        <strain evidence="6">P69-2</strain>
    </source>
</reference>
<gene>
    <name evidence="6" type="ORF">P7H00_00590</name>
</gene>
<dbReference type="EMBL" id="JARQAI010000001">
    <property type="protein sequence ID" value="MDT2735629.1"/>
    <property type="molecule type" value="Genomic_DNA"/>
</dbReference>
<feature type="active site" evidence="5">
    <location>
        <position position="185"/>
    </location>
</feature>
<dbReference type="InterPro" id="IPR051804">
    <property type="entry name" value="Carb_Metab_Reg_Kinase/Isom"/>
</dbReference>
<name>A0AAE4I0Q5_9ENTE</name>
<evidence type="ECO:0000256" key="3">
    <source>
        <dbReference type="PIRNR" id="PIRNR036894"/>
    </source>
</evidence>
<dbReference type="Gene3D" id="2.60.120.10">
    <property type="entry name" value="Jelly Rolls"/>
    <property type="match status" value="1"/>
</dbReference>
<evidence type="ECO:0000256" key="5">
    <source>
        <dbReference type="PIRSR" id="PIRSR036894-2"/>
    </source>
</evidence>
<dbReference type="PANTHER" id="PTHR42742:SF3">
    <property type="entry name" value="FRUCTOKINASE"/>
    <property type="match status" value="1"/>
</dbReference>
<comment type="catalytic activity">
    <reaction evidence="3">
        <text>D-mannose 6-phosphate = D-fructose 6-phosphate</text>
        <dbReference type="Rhea" id="RHEA:12356"/>
        <dbReference type="ChEBI" id="CHEBI:58735"/>
        <dbReference type="ChEBI" id="CHEBI:61527"/>
        <dbReference type="EC" id="5.3.1.8"/>
    </reaction>
</comment>
<feature type="binding site" evidence="4">
    <location>
        <position position="108"/>
    </location>
    <ligand>
        <name>Zn(2+)</name>
        <dbReference type="ChEBI" id="CHEBI:29105"/>
    </ligand>
</feature>
<evidence type="ECO:0000313" key="6">
    <source>
        <dbReference type="EMBL" id="MDT2735629.1"/>
    </source>
</evidence>
<keyword evidence="1 3" id="KW-0479">Metal-binding</keyword>
<proteinExistence type="inferred from homology"/>
<dbReference type="GO" id="GO:0004476">
    <property type="term" value="F:mannose-6-phosphate isomerase activity"/>
    <property type="evidence" value="ECO:0007669"/>
    <property type="project" value="UniProtKB-UniRule"/>
</dbReference>
<dbReference type="GO" id="GO:0005975">
    <property type="term" value="P:carbohydrate metabolic process"/>
    <property type="evidence" value="ECO:0007669"/>
    <property type="project" value="UniProtKB-UniRule"/>
</dbReference>
<feature type="binding site" evidence="4">
    <location>
        <position position="90"/>
    </location>
    <ligand>
        <name>Zn(2+)</name>
        <dbReference type="ChEBI" id="CHEBI:29105"/>
    </ligand>
</feature>
<dbReference type="EC" id="5.3.1.8" evidence="3"/>
<dbReference type="PANTHER" id="PTHR42742">
    <property type="entry name" value="TRANSCRIPTIONAL REPRESSOR MPRA"/>
    <property type="match status" value="1"/>
</dbReference>
<comment type="similarity">
    <text evidence="3">Belongs to the mannose-6-phosphate isomerase type 1 family.</text>
</comment>
<dbReference type="InterPro" id="IPR014628">
    <property type="entry name" value="Man6P_isomerase_Firm_short"/>
</dbReference>
<keyword evidence="2 3" id="KW-0862">Zinc</keyword>
<dbReference type="Proteomes" id="UP001180842">
    <property type="component" value="Unassembled WGS sequence"/>
</dbReference>
<dbReference type="GO" id="GO:0008270">
    <property type="term" value="F:zinc ion binding"/>
    <property type="evidence" value="ECO:0007669"/>
    <property type="project" value="UniProtKB-UniRule"/>
</dbReference>
<comment type="cofactor">
    <cofactor evidence="4">
        <name>Zn(2+)</name>
        <dbReference type="ChEBI" id="CHEBI:29105"/>
    </cofactor>
    <text evidence="4">Binds 1 zinc ion per subunit.</text>
</comment>
<dbReference type="RefSeq" id="WP_311796328.1">
    <property type="nucleotide sequence ID" value="NZ_JARQAI010000001.1"/>
</dbReference>
<dbReference type="CDD" id="cd07010">
    <property type="entry name" value="cupin_PMI_type_I_N_bac"/>
    <property type="match status" value="1"/>
</dbReference>
<dbReference type="PIRSF" id="PIRSF036894">
    <property type="entry name" value="PMI_Firm_short"/>
    <property type="match status" value="1"/>
</dbReference>
<protein>
    <recommendedName>
        <fullName evidence="3">Mannose-6-phosphate isomerase</fullName>
        <ecNumber evidence="3">5.3.1.8</ecNumber>
    </recommendedName>
</protein>
<evidence type="ECO:0000313" key="7">
    <source>
        <dbReference type="Proteomes" id="UP001180842"/>
    </source>
</evidence>